<dbReference type="Proteomes" id="UP000019364">
    <property type="component" value="Unassembled WGS sequence"/>
</dbReference>
<dbReference type="GO" id="GO:0003677">
    <property type="term" value="F:DNA binding"/>
    <property type="evidence" value="ECO:0007669"/>
    <property type="project" value="InterPro"/>
</dbReference>
<dbReference type="Gene3D" id="1.10.260.40">
    <property type="entry name" value="lambda repressor-like DNA-binding domains"/>
    <property type="match status" value="1"/>
</dbReference>
<proteinExistence type="predicted"/>
<dbReference type="InterPro" id="IPR001387">
    <property type="entry name" value="Cro/C1-type_HTH"/>
</dbReference>
<dbReference type="CDD" id="cd00093">
    <property type="entry name" value="HTH_XRE"/>
    <property type="match status" value="1"/>
</dbReference>
<name>W7YE69_9BACL</name>
<dbReference type="SMART" id="SM00530">
    <property type="entry name" value="HTH_XRE"/>
    <property type="match status" value="1"/>
</dbReference>
<evidence type="ECO:0000313" key="2">
    <source>
        <dbReference type="EMBL" id="GAF06787.1"/>
    </source>
</evidence>
<keyword evidence="3" id="KW-1185">Reference proteome</keyword>
<dbReference type="SUPFAM" id="SSF47413">
    <property type="entry name" value="lambda repressor-like DNA-binding domains"/>
    <property type="match status" value="1"/>
</dbReference>
<evidence type="ECO:0000259" key="1">
    <source>
        <dbReference type="PROSITE" id="PS50943"/>
    </source>
</evidence>
<comment type="caution">
    <text evidence="2">The sequence shown here is derived from an EMBL/GenBank/DDBJ whole genome shotgun (WGS) entry which is preliminary data.</text>
</comment>
<protein>
    <recommendedName>
        <fullName evidence="1">HTH cro/C1-type domain-containing protein</fullName>
    </recommendedName>
</protein>
<dbReference type="eggNOG" id="ENOG50307PS">
    <property type="taxonomic scope" value="Bacteria"/>
</dbReference>
<evidence type="ECO:0000313" key="3">
    <source>
        <dbReference type="Proteomes" id="UP000019364"/>
    </source>
</evidence>
<feature type="domain" description="HTH cro/C1-type" evidence="1">
    <location>
        <begin position="10"/>
        <end position="64"/>
    </location>
</feature>
<gene>
    <name evidence="2" type="ORF">JCM16418_769</name>
</gene>
<organism evidence="2 3">
    <name type="scientific">Paenibacillus pini JCM 16418</name>
    <dbReference type="NCBI Taxonomy" id="1236976"/>
    <lineage>
        <taxon>Bacteria</taxon>
        <taxon>Bacillati</taxon>
        <taxon>Bacillota</taxon>
        <taxon>Bacilli</taxon>
        <taxon>Bacillales</taxon>
        <taxon>Paenibacillaceae</taxon>
        <taxon>Paenibacillus</taxon>
    </lineage>
</organism>
<accession>W7YE69</accession>
<dbReference type="EMBL" id="BAVZ01000002">
    <property type="protein sequence ID" value="GAF06787.1"/>
    <property type="molecule type" value="Genomic_DNA"/>
</dbReference>
<reference evidence="2 3" key="1">
    <citation type="journal article" date="2014" name="Genome Announc.">
        <title>Draft Genome Sequence of Paenibacillus pini JCM 16418T, Isolated from the Rhizosphere of Pine Tree.</title>
        <authorList>
            <person name="Yuki M."/>
            <person name="Oshima K."/>
            <person name="Suda W."/>
            <person name="Oshida Y."/>
            <person name="Kitamura K."/>
            <person name="Iida Y."/>
            <person name="Hattori M."/>
            <person name="Ohkuma M."/>
        </authorList>
    </citation>
    <scope>NUCLEOTIDE SEQUENCE [LARGE SCALE GENOMIC DNA]</scope>
    <source>
        <strain evidence="2 3">JCM 16418</strain>
    </source>
</reference>
<dbReference type="RefSeq" id="WP_036646272.1">
    <property type="nucleotide sequence ID" value="NZ_BAVZ01000002.1"/>
</dbReference>
<dbReference type="InterPro" id="IPR010982">
    <property type="entry name" value="Lambda_DNA-bd_dom_sf"/>
</dbReference>
<sequence>MRYEPDRCRLQQLYKETGITQRMVHIITGIPESQLSDYAKNRTTMGYATAVTVSKALKLTSCELLYTWRKTKVD</sequence>
<dbReference type="PROSITE" id="PS50943">
    <property type="entry name" value="HTH_CROC1"/>
    <property type="match status" value="1"/>
</dbReference>
<dbReference type="AlphaFoldDB" id="W7YE69"/>
<dbReference type="OrthoDB" id="2472497at2"/>